<evidence type="ECO:0000256" key="1">
    <source>
        <dbReference type="SAM" id="Phobius"/>
    </source>
</evidence>
<keyword evidence="1" id="KW-0812">Transmembrane</keyword>
<proteinExistence type="predicted"/>
<sequence>MLTQFFPFQFEVDPVAIATTSLWAAALYVGFSPVSDWISVQISRWFNFAERFLYLSVEEYEQTRKGRESQNDFWASIFSIFPFLILGIFCNYACIKGFGSQSWSISLGLIALMGCGVYDLGRRDGEIRK</sequence>
<dbReference type="EMBL" id="PQWO01000011">
    <property type="protein sequence ID" value="PZD72266.1"/>
    <property type="molecule type" value="Genomic_DNA"/>
</dbReference>
<gene>
    <name evidence="2" type="ORF">C1752_03853</name>
</gene>
<comment type="caution">
    <text evidence="2">The sequence shown here is derived from an EMBL/GenBank/DDBJ whole genome shotgun (WGS) entry which is preliminary data.</text>
</comment>
<feature type="transmembrane region" description="Helical" evidence="1">
    <location>
        <begin position="101"/>
        <end position="121"/>
    </location>
</feature>
<evidence type="ECO:0000313" key="2">
    <source>
        <dbReference type="EMBL" id="PZD72266.1"/>
    </source>
</evidence>
<dbReference type="OrthoDB" id="425718at2"/>
<organism evidence="2 3">
    <name type="scientific">Acaryochloris thomasi RCC1774</name>
    <dbReference type="NCBI Taxonomy" id="1764569"/>
    <lineage>
        <taxon>Bacteria</taxon>
        <taxon>Bacillati</taxon>
        <taxon>Cyanobacteriota</taxon>
        <taxon>Cyanophyceae</taxon>
        <taxon>Acaryochloridales</taxon>
        <taxon>Acaryochloridaceae</taxon>
        <taxon>Acaryochloris</taxon>
        <taxon>Acaryochloris thomasi</taxon>
    </lineage>
</organism>
<reference evidence="2 3" key="1">
    <citation type="journal article" date="2018" name="Sci. Rep.">
        <title>A novel species of the marine cyanobacterium Acaryochloris with a unique pigment content and lifestyle.</title>
        <authorList>
            <person name="Partensky F."/>
            <person name="Six C."/>
            <person name="Ratin M."/>
            <person name="Garczarek L."/>
            <person name="Vaulot D."/>
            <person name="Probert I."/>
            <person name="Calteau A."/>
            <person name="Gourvil P."/>
            <person name="Marie D."/>
            <person name="Grebert T."/>
            <person name="Bouchier C."/>
            <person name="Le Panse S."/>
            <person name="Gachenot M."/>
            <person name="Rodriguez F."/>
            <person name="Garrido J.L."/>
        </authorList>
    </citation>
    <scope>NUCLEOTIDE SEQUENCE [LARGE SCALE GENOMIC DNA]</scope>
    <source>
        <strain evidence="2 3">RCC1774</strain>
    </source>
</reference>
<evidence type="ECO:0000313" key="3">
    <source>
        <dbReference type="Proteomes" id="UP000248857"/>
    </source>
</evidence>
<name>A0A2W1JFP3_9CYAN</name>
<protein>
    <submittedName>
        <fullName evidence="2">Uncharacterized protein</fullName>
    </submittedName>
</protein>
<keyword evidence="1" id="KW-0472">Membrane</keyword>
<keyword evidence="1" id="KW-1133">Transmembrane helix</keyword>
<feature type="transmembrane region" description="Helical" evidence="1">
    <location>
        <begin position="73"/>
        <end position="95"/>
    </location>
</feature>
<keyword evidence="3" id="KW-1185">Reference proteome</keyword>
<feature type="transmembrane region" description="Helical" evidence="1">
    <location>
        <begin position="15"/>
        <end position="34"/>
    </location>
</feature>
<dbReference type="RefSeq" id="WP_110987249.1">
    <property type="nucleotide sequence ID" value="NZ_CAWNWM010000011.1"/>
</dbReference>
<dbReference type="AlphaFoldDB" id="A0A2W1JFP3"/>
<accession>A0A2W1JFP3</accession>
<dbReference type="Proteomes" id="UP000248857">
    <property type="component" value="Unassembled WGS sequence"/>
</dbReference>